<feature type="domain" description="BPL/LPL catalytic" evidence="2">
    <location>
        <begin position="398"/>
        <end position="479"/>
    </location>
</feature>
<evidence type="ECO:0008006" key="6">
    <source>
        <dbReference type="Google" id="ProtNLM"/>
    </source>
</evidence>
<dbReference type="Gene3D" id="3.30.930.10">
    <property type="entry name" value="Bira Bifunctional Protein, Domain 2"/>
    <property type="match status" value="1"/>
</dbReference>
<evidence type="ECO:0000259" key="3">
    <source>
        <dbReference type="Pfam" id="PF09825"/>
    </source>
</evidence>
<evidence type="ECO:0000259" key="2">
    <source>
        <dbReference type="Pfam" id="PF03099"/>
    </source>
</evidence>
<dbReference type="OrthoDB" id="10250105at2759"/>
<dbReference type="GO" id="GO:0005737">
    <property type="term" value="C:cytoplasm"/>
    <property type="evidence" value="ECO:0007669"/>
    <property type="project" value="TreeGrafter"/>
</dbReference>
<sequence length="603" mass="64261">MNVLVYSGSEVNPKSLDGTLDLLRSVCLPNYTVQPLTKASFINEPWKVGCALFVLPGLNPGAASSDVDIFGPKEVQKLREFVEQDGGAFLGFGLGARFEEQQGGFEGSLSGLSLGYGGQSYINEADQRAPLRFLDKGTKTSVFPVAGKSTKMESFAESEGSSVKVEAPLVDATLPGAEGQSKNLTVLATSSSSATIAASLQLLNPSAPTDLSPLPQFLTSIPAAEPKPIVTHLLRPFFPDAKAAPDVADTIAFVPLESSGGLPKDETMKHIIVCPDGVLPPKEQTPHFDLSLYYDTLAKLRGAESTTSGAKTTATEGAKTTKTEGAKTTKTDSSGIPKTTKTESGPKSTKTSSTESTKTTTSQLKSNPWFSQPLLERLASAFASPEEVAHPNPLPYLGASKLVFVQYLFALAVCEACRLPEVLGPELGKRVRIKWPNDLYLDLSELGGPRELKKIGGILVNTNFAPGGKVDVVIGCGLNVLNKPPISSLSQLVSHLHAASPEALSLERTAAAIMISFERLWTKFTSAGGSFEPFLQAYYAVWLHTDQRVTVTTTVPPTKARIGGDGGWDDRTYGRFGGKEYIDLQPDGNSFDLMANLIKAKTT</sequence>
<gene>
    <name evidence="4" type="ORF">DFP72DRAFT_908608</name>
</gene>
<reference evidence="4 5" key="1">
    <citation type="submission" date="2020-07" db="EMBL/GenBank/DDBJ databases">
        <title>Comparative genomics of pyrophilous fungi reveals a link between fire events and developmental genes.</title>
        <authorList>
            <consortium name="DOE Joint Genome Institute"/>
            <person name="Steindorff A.S."/>
            <person name="Carver A."/>
            <person name="Calhoun S."/>
            <person name="Stillman K."/>
            <person name="Liu H."/>
            <person name="Lipzen A."/>
            <person name="Pangilinan J."/>
            <person name="Labutti K."/>
            <person name="Bruns T.D."/>
            <person name="Grigoriev I.V."/>
        </authorList>
    </citation>
    <scope>NUCLEOTIDE SEQUENCE [LARGE SCALE GENOMIC DNA]</scope>
    <source>
        <strain evidence="4 5">CBS 144469</strain>
    </source>
</reference>
<dbReference type="Pfam" id="PF09825">
    <property type="entry name" value="BPL_N"/>
    <property type="match status" value="1"/>
</dbReference>
<dbReference type="EMBL" id="JACGCI010000052">
    <property type="protein sequence ID" value="KAF6751158.1"/>
    <property type="molecule type" value="Genomic_DNA"/>
</dbReference>
<feature type="compositionally biased region" description="Low complexity" evidence="1">
    <location>
        <begin position="304"/>
        <end position="318"/>
    </location>
</feature>
<dbReference type="SUPFAM" id="SSF55681">
    <property type="entry name" value="Class II aaRS and biotin synthetases"/>
    <property type="match status" value="1"/>
</dbReference>
<dbReference type="AlphaFoldDB" id="A0A8H6M0Q6"/>
<dbReference type="Pfam" id="PF03099">
    <property type="entry name" value="BPL_LplA_LipB"/>
    <property type="match status" value="1"/>
</dbReference>
<evidence type="ECO:0000256" key="1">
    <source>
        <dbReference type="SAM" id="MobiDB-lite"/>
    </source>
</evidence>
<feature type="compositionally biased region" description="Low complexity" evidence="1">
    <location>
        <begin position="337"/>
        <end position="362"/>
    </location>
</feature>
<dbReference type="InterPro" id="IPR045864">
    <property type="entry name" value="aa-tRNA-synth_II/BPL/LPL"/>
</dbReference>
<dbReference type="PANTHER" id="PTHR12835">
    <property type="entry name" value="BIOTIN PROTEIN LIGASE"/>
    <property type="match status" value="1"/>
</dbReference>
<dbReference type="Proteomes" id="UP000521943">
    <property type="component" value="Unassembled WGS sequence"/>
</dbReference>
<dbReference type="PANTHER" id="PTHR12835:SF5">
    <property type="entry name" value="BIOTIN--PROTEIN LIGASE"/>
    <property type="match status" value="1"/>
</dbReference>
<comment type="caution">
    <text evidence="4">The sequence shown here is derived from an EMBL/GenBank/DDBJ whole genome shotgun (WGS) entry which is preliminary data.</text>
</comment>
<accession>A0A8H6M0Q6</accession>
<evidence type="ECO:0000313" key="5">
    <source>
        <dbReference type="Proteomes" id="UP000521943"/>
    </source>
</evidence>
<protein>
    <recommendedName>
        <fullName evidence="6">BPL/LPL catalytic domain-containing protein</fullName>
    </recommendedName>
</protein>
<dbReference type="GO" id="GO:0004077">
    <property type="term" value="F:biotin--[biotin carboxyl-carrier protein] ligase activity"/>
    <property type="evidence" value="ECO:0007669"/>
    <property type="project" value="TreeGrafter"/>
</dbReference>
<evidence type="ECO:0000313" key="4">
    <source>
        <dbReference type="EMBL" id="KAF6751158.1"/>
    </source>
</evidence>
<proteinExistence type="predicted"/>
<feature type="domain" description="Biotin-protein ligase N-terminal" evidence="3">
    <location>
        <begin position="1"/>
        <end position="106"/>
    </location>
</feature>
<feature type="compositionally biased region" description="Basic and acidic residues" evidence="1">
    <location>
        <begin position="319"/>
        <end position="330"/>
    </location>
</feature>
<dbReference type="InterPro" id="IPR004143">
    <property type="entry name" value="BPL_LPL_catalytic"/>
</dbReference>
<keyword evidence="5" id="KW-1185">Reference proteome</keyword>
<name>A0A8H6M0Q6_9AGAR</name>
<feature type="region of interest" description="Disordered" evidence="1">
    <location>
        <begin position="304"/>
        <end position="366"/>
    </location>
</feature>
<organism evidence="4 5">
    <name type="scientific">Ephemerocybe angulata</name>
    <dbReference type="NCBI Taxonomy" id="980116"/>
    <lineage>
        <taxon>Eukaryota</taxon>
        <taxon>Fungi</taxon>
        <taxon>Dikarya</taxon>
        <taxon>Basidiomycota</taxon>
        <taxon>Agaricomycotina</taxon>
        <taxon>Agaricomycetes</taxon>
        <taxon>Agaricomycetidae</taxon>
        <taxon>Agaricales</taxon>
        <taxon>Agaricineae</taxon>
        <taxon>Psathyrellaceae</taxon>
        <taxon>Ephemerocybe</taxon>
    </lineage>
</organism>
<dbReference type="InterPro" id="IPR019197">
    <property type="entry name" value="Biotin-prot_ligase_N"/>
</dbReference>